<proteinExistence type="predicted"/>
<dbReference type="KEGG" id="thi:THI_2068"/>
<protein>
    <submittedName>
        <fullName evidence="1">Uncharacterized protein</fullName>
    </submittedName>
</protein>
<dbReference type="EMBL" id="FP475956">
    <property type="protein sequence ID" value="CAZ88723.1"/>
    <property type="molecule type" value="Genomic_DNA"/>
</dbReference>
<dbReference type="RefSeq" id="WP_013106031.1">
    <property type="nucleotide sequence ID" value="NC_014145.1"/>
</dbReference>
<dbReference type="OrthoDB" id="9988221at2"/>
<sequence length="80" mass="8321">MAILKAKNQVKTRTLSVRVDADLLAQIDALRIDAGAAGFEFDTAEVCARALATAVKSARAELAAATPPQATPQRLDSAAL</sequence>
<gene>
    <name evidence="1" type="ordered locus">THI_2068</name>
</gene>
<evidence type="ECO:0000313" key="2">
    <source>
        <dbReference type="Proteomes" id="UP000002372"/>
    </source>
</evidence>
<dbReference type="AlphaFoldDB" id="D6CTV4"/>
<dbReference type="Proteomes" id="UP000002372">
    <property type="component" value="Chromosome"/>
</dbReference>
<accession>D6CTV4</accession>
<reference key="1">
    <citation type="submission" date="2009-07" db="EMBL/GenBank/DDBJ databases">
        <authorList>
            <person name="Genoscope - CEA"/>
        </authorList>
    </citation>
    <scope>NUCLEOTIDE SEQUENCE</scope>
    <source>
        <strain>3As</strain>
    </source>
</reference>
<evidence type="ECO:0000313" key="1">
    <source>
        <dbReference type="EMBL" id="CAZ88723.1"/>
    </source>
</evidence>
<dbReference type="HOGENOM" id="CLU_2588617_0_0_4"/>
<reference evidence="2" key="2">
    <citation type="journal article" date="2010" name="PLoS Genet.">
        <title>Structure, function, and evolution of the Thiomonas spp. genome.</title>
        <authorList>
            <person name="Arsene-Ploetze F."/>
            <person name="Koechler S."/>
            <person name="Marchal M."/>
            <person name="Coppee J.Y."/>
            <person name="Chandler M."/>
            <person name="Bonnefoy V."/>
            <person name="Brochier-Armanet C."/>
            <person name="Barakat M."/>
            <person name="Barbe V."/>
            <person name="Battaglia-Brunet F."/>
            <person name="Bruneel O."/>
            <person name="Bryan C.G."/>
            <person name="Cleiss-Arnold J."/>
            <person name="Cruveiller S."/>
            <person name="Erhardt M."/>
            <person name="Heinrich-Salmeron A."/>
            <person name="Hommais F."/>
            <person name="Joulian C."/>
            <person name="Krin E."/>
            <person name="Lieutaud A."/>
            <person name="Lievremont D."/>
            <person name="Michel C."/>
            <person name="Muller D."/>
            <person name="Ortet P."/>
            <person name="Proux C."/>
            <person name="Siguier P."/>
            <person name="Roche D."/>
            <person name="Rouy Z."/>
            <person name="Salvignol G."/>
            <person name="Slyemi D."/>
            <person name="Talla E."/>
            <person name="Weiss S."/>
            <person name="Weissenbach J."/>
            <person name="Medigue C."/>
            <person name="Bertin P.N."/>
        </authorList>
    </citation>
    <scope>NUCLEOTIDE SEQUENCE [LARGE SCALE GENOMIC DNA]</scope>
    <source>
        <strain evidence="2">DSM 22701 / CIP 110005 / 3As</strain>
    </source>
</reference>
<organism evidence="1 2">
    <name type="scientific">Thiomonas arsenitoxydans (strain DSM 22701 / CIP 110005 / 3As)</name>
    <dbReference type="NCBI Taxonomy" id="426114"/>
    <lineage>
        <taxon>Bacteria</taxon>
        <taxon>Pseudomonadati</taxon>
        <taxon>Pseudomonadota</taxon>
        <taxon>Betaproteobacteria</taxon>
        <taxon>Burkholderiales</taxon>
        <taxon>Thiomonas</taxon>
    </lineage>
</organism>
<name>D6CTV4_THIA3</name>